<feature type="compositionally biased region" description="Gly residues" evidence="1">
    <location>
        <begin position="167"/>
        <end position="177"/>
    </location>
</feature>
<dbReference type="EMBL" id="CACSLK010004199">
    <property type="protein sequence ID" value="CAA0809888.1"/>
    <property type="molecule type" value="Genomic_DNA"/>
</dbReference>
<dbReference type="OrthoDB" id="1751167at2759"/>
<evidence type="ECO:0000256" key="1">
    <source>
        <dbReference type="SAM" id="MobiDB-lite"/>
    </source>
</evidence>
<dbReference type="GO" id="GO:0016787">
    <property type="term" value="F:hydrolase activity"/>
    <property type="evidence" value="ECO:0007669"/>
    <property type="project" value="UniProtKB-KW"/>
</dbReference>
<reference evidence="2" key="1">
    <citation type="submission" date="2019-12" db="EMBL/GenBank/DDBJ databases">
        <authorList>
            <person name="Scholes J."/>
        </authorList>
    </citation>
    <scope>NUCLEOTIDE SEQUENCE</scope>
</reference>
<dbReference type="Proteomes" id="UP001153555">
    <property type="component" value="Unassembled WGS sequence"/>
</dbReference>
<dbReference type="AlphaFoldDB" id="A0A9N7R1A2"/>
<keyword evidence="2" id="KW-0378">Hydrolase</keyword>
<sequence length="247" mass="26522">MQKLLCRSPSSSGHFIISINTPFSLSFSSPTFPSLDFSGGASRIIQRMSYSSSAATALRCLHPLRLRSANPLHVDARQELSLRETRRPSCRFRPCSRPAEVGGGKLPFRAWVVVKDRGGGGLGGARRACYGTQAGNLDKGDGEMLTASEVEVDGENAKGKVQRRQRSGGGGDGGGGAPQPVVGSPDLLTIPGVGPRNLRKLVEKGFEGVAQLKQLYKDKTVEPMESMLSFIEKMLKDEQHITLEIAA</sequence>
<proteinExistence type="predicted"/>
<evidence type="ECO:0000313" key="2">
    <source>
        <dbReference type="EMBL" id="CAA0809888.1"/>
    </source>
</evidence>
<comment type="caution">
    <text evidence="2">The sequence shown here is derived from an EMBL/GenBank/DDBJ whole genome shotgun (WGS) entry which is preliminary data.</text>
</comment>
<feature type="region of interest" description="Disordered" evidence="1">
    <location>
        <begin position="154"/>
        <end position="187"/>
    </location>
</feature>
<keyword evidence="3" id="KW-1185">Reference proteome</keyword>
<gene>
    <name evidence="2" type="ORF">SHERM_11797</name>
</gene>
<name>A0A9N7R1A2_STRHE</name>
<protein>
    <submittedName>
        <fullName evidence="2">P-loop containing nucleoside triphosphate hydrolases superfamily protein</fullName>
    </submittedName>
</protein>
<organism evidence="2 3">
    <name type="scientific">Striga hermonthica</name>
    <name type="common">Purple witchweed</name>
    <name type="synonym">Buchnera hermonthica</name>
    <dbReference type="NCBI Taxonomy" id="68872"/>
    <lineage>
        <taxon>Eukaryota</taxon>
        <taxon>Viridiplantae</taxon>
        <taxon>Streptophyta</taxon>
        <taxon>Embryophyta</taxon>
        <taxon>Tracheophyta</taxon>
        <taxon>Spermatophyta</taxon>
        <taxon>Magnoliopsida</taxon>
        <taxon>eudicotyledons</taxon>
        <taxon>Gunneridae</taxon>
        <taxon>Pentapetalae</taxon>
        <taxon>asterids</taxon>
        <taxon>lamiids</taxon>
        <taxon>Lamiales</taxon>
        <taxon>Orobanchaceae</taxon>
        <taxon>Buchnereae</taxon>
        <taxon>Striga</taxon>
    </lineage>
</organism>
<accession>A0A9N7R1A2</accession>
<evidence type="ECO:0000313" key="3">
    <source>
        <dbReference type="Proteomes" id="UP001153555"/>
    </source>
</evidence>